<dbReference type="EMBL" id="DAKRPA010000147">
    <property type="protein sequence ID" value="DAZ97085.1"/>
    <property type="molecule type" value="Genomic_DNA"/>
</dbReference>
<evidence type="ECO:0000259" key="7">
    <source>
        <dbReference type="Pfam" id="PF02270"/>
    </source>
</evidence>
<dbReference type="InterPro" id="IPR040450">
    <property type="entry name" value="TFIIF_beta_HTH"/>
</dbReference>
<feature type="domain" description="TFIIF beta subunit N-terminal" evidence="8">
    <location>
        <begin position="49"/>
        <end position="145"/>
    </location>
</feature>
<reference evidence="9" key="1">
    <citation type="submission" date="2022-11" db="EMBL/GenBank/DDBJ databases">
        <authorList>
            <person name="Morgan W.R."/>
            <person name="Tartar A."/>
        </authorList>
    </citation>
    <scope>NUCLEOTIDE SEQUENCE</scope>
    <source>
        <strain evidence="9">ARSEF 373</strain>
    </source>
</reference>
<keyword evidence="10" id="KW-1185">Reference proteome</keyword>
<evidence type="ECO:0008006" key="11">
    <source>
        <dbReference type="Google" id="ProtNLM"/>
    </source>
</evidence>
<dbReference type="InterPro" id="IPR011039">
    <property type="entry name" value="TFIIF_interaction"/>
</dbReference>
<evidence type="ECO:0000256" key="4">
    <source>
        <dbReference type="ARBA" id="ARBA00023125"/>
    </source>
</evidence>
<dbReference type="Proteomes" id="UP001146120">
    <property type="component" value="Unassembled WGS sequence"/>
</dbReference>
<protein>
    <recommendedName>
        <fullName evidence="11">Transcription initiation factor IIF subunit beta</fullName>
    </recommendedName>
</protein>
<dbReference type="InterPro" id="IPR040504">
    <property type="entry name" value="TFIIF_beta_N"/>
</dbReference>
<dbReference type="InterPro" id="IPR036388">
    <property type="entry name" value="WH-like_DNA-bd_sf"/>
</dbReference>
<feature type="domain" description="TFIIF beta subunit HTH" evidence="7">
    <location>
        <begin position="211"/>
        <end position="274"/>
    </location>
</feature>
<accession>A0AAV2YQ42</accession>
<dbReference type="GO" id="GO:0005674">
    <property type="term" value="C:transcription factor TFIIF complex"/>
    <property type="evidence" value="ECO:0007669"/>
    <property type="project" value="InterPro"/>
</dbReference>
<sequence>MMSVGRRYAVCVCVCSVGCKTLALWLAKCENMADDEEVVEPLHLDFEDREVYLAKIPTALGASWKNIKESELMLGSIKLEKGSIGGRRKGMLTVNPSTLEDETTPTEYRVEIGSTPLKLKVFSQDGSGRMAIEGTVTNTCTLIAQRNDQYSKLCKQRLIKSMVKTRIVQPLEDLPRVKKARIQFTIEKAEAEAEEETSDAKFNDRVDKKVKMSKDELKNLVFHHFEEREFWPLKELNYHCRQPESFLKEVLKEICVYHRKGPNKSCYELKPQYKDGKG</sequence>
<dbReference type="Pfam" id="PF17683">
    <property type="entry name" value="TFIIF_beta_N"/>
    <property type="match status" value="1"/>
</dbReference>
<dbReference type="GO" id="GO:0006367">
    <property type="term" value="P:transcription initiation at RNA polymerase II promoter"/>
    <property type="evidence" value="ECO:0007669"/>
    <property type="project" value="InterPro"/>
</dbReference>
<evidence type="ECO:0000256" key="6">
    <source>
        <dbReference type="ARBA" id="ARBA00023242"/>
    </source>
</evidence>
<dbReference type="Gene3D" id="1.10.10.10">
    <property type="entry name" value="Winged helix-like DNA-binding domain superfamily/Winged helix DNA-binding domain"/>
    <property type="match status" value="1"/>
</dbReference>
<comment type="caution">
    <text evidence="9">The sequence shown here is derived from an EMBL/GenBank/DDBJ whole genome shotgun (WGS) entry which is preliminary data.</text>
</comment>
<evidence type="ECO:0000256" key="2">
    <source>
        <dbReference type="ARBA" id="ARBA00009543"/>
    </source>
</evidence>
<keyword evidence="4" id="KW-0238">DNA-binding</keyword>
<dbReference type="AlphaFoldDB" id="A0AAV2YQ42"/>
<dbReference type="Pfam" id="PF02270">
    <property type="entry name" value="TFIIF_beta"/>
    <property type="match status" value="1"/>
</dbReference>
<name>A0AAV2YQ42_9STRA</name>
<dbReference type="PANTHER" id="PTHR10445:SF0">
    <property type="entry name" value="GENERAL TRANSCRIPTION FACTOR IIF SUBUNIT 2"/>
    <property type="match status" value="1"/>
</dbReference>
<dbReference type="SUPFAM" id="SSF50916">
    <property type="entry name" value="Rap30/74 interaction domains"/>
    <property type="match status" value="1"/>
</dbReference>
<dbReference type="FunFam" id="1.10.10.10:FF:000035">
    <property type="entry name" value="General transcription factor IIF subunit 2"/>
    <property type="match status" value="1"/>
</dbReference>
<keyword evidence="3" id="KW-0805">Transcription regulation</keyword>
<dbReference type="InterPro" id="IPR003196">
    <property type="entry name" value="TFIIF_beta"/>
</dbReference>
<evidence type="ECO:0000313" key="9">
    <source>
        <dbReference type="EMBL" id="DAZ97085.1"/>
    </source>
</evidence>
<keyword evidence="6" id="KW-0539">Nucleus</keyword>
<evidence type="ECO:0000313" key="10">
    <source>
        <dbReference type="Proteomes" id="UP001146120"/>
    </source>
</evidence>
<reference evidence="9" key="2">
    <citation type="journal article" date="2023" name="Microbiol Resour">
        <title>Decontamination and Annotation of the Draft Genome Sequence of the Oomycete Lagenidium giganteum ARSEF 373.</title>
        <authorList>
            <person name="Morgan W.R."/>
            <person name="Tartar A."/>
        </authorList>
    </citation>
    <scope>NUCLEOTIDE SEQUENCE</scope>
    <source>
        <strain evidence="9">ARSEF 373</strain>
    </source>
</reference>
<dbReference type="SUPFAM" id="SSF46785">
    <property type="entry name" value="Winged helix' DNA-binding domain"/>
    <property type="match status" value="1"/>
</dbReference>
<evidence type="ECO:0000256" key="5">
    <source>
        <dbReference type="ARBA" id="ARBA00023163"/>
    </source>
</evidence>
<comment type="similarity">
    <text evidence="2">Belongs to the TFIIF beta subunit family.</text>
</comment>
<keyword evidence="5" id="KW-0804">Transcription</keyword>
<dbReference type="PANTHER" id="PTHR10445">
    <property type="entry name" value="GENERAL TRANSCRIPTION FACTOR IIF SUBUNIT 2"/>
    <property type="match status" value="1"/>
</dbReference>
<evidence type="ECO:0000259" key="8">
    <source>
        <dbReference type="Pfam" id="PF17683"/>
    </source>
</evidence>
<dbReference type="GO" id="GO:0003677">
    <property type="term" value="F:DNA binding"/>
    <property type="evidence" value="ECO:0007669"/>
    <property type="project" value="UniProtKB-KW"/>
</dbReference>
<evidence type="ECO:0000256" key="3">
    <source>
        <dbReference type="ARBA" id="ARBA00023015"/>
    </source>
</evidence>
<comment type="subcellular location">
    <subcellularLocation>
        <location evidence="1">Nucleus</location>
    </subcellularLocation>
</comment>
<gene>
    <name evidence="9" type="ORF">N0F65_001269</name>
</gene>
<dbReference type="InterPro" id="IPR036390">
    <property type="entry name" value="WH_DNA-bd_sf"/>
</dbReference>
<proteinExistence type="inferred from homology"/>
<evidence type="ECO:0000256" key="1">
    <source>
        <dbReference type="ARBA" id="ARBA00004123"/>
    </source>
</evidence>
<organism evidence="9 10">
    <name type="scientific">Lagenidium giganteum</name>
    <dbReference type="NCBI Taxonomy" id="4803"/>
    <lineage>
        <taxon>Eukaryota</taxon>
        <taxon>Sar</taxon>
        <taxon>Stramenopiles</taxon>
        <taxon>Oomycota</taxon>
        <taxon>Peronosporomycetes</taxon>
        <taxon>Pythiales</taxon>
        <taxon>Pythiaceae</taxon>
    </lineage>
</organism>